<protein>
    <submittedName>
        <fullName evidence="4">Carboxyl-terminal PDZ ligand of neuronal nitric oxide synthase protein</fullName>
    </submittedName>
</protein>
<sequence>MPGKLRRNDYDLVEEAFDNKSPVHNEDAFEHGIAFKVKYIGTKEIHKPSSRAEIVTSMRRIRYEHKVYGSKKERTELSVAVSGIKVVRKADVKRNWITHHKKKQDFVETEVMHYPINRIFYVSHDSQDLQIFSFISKDDDIFKCSVFKASNKADAIHIVRTVGQAFEVCHRRTLSQVAQENNLEKNEQNKQEGDAPTTDAPMETEGTHSAGGQMDFSSDTMWASIKDGHPDADPGIAPLTIQQLRQIYQQQLDHQRQETQAAQAQIKLLTQHLDSEAAARQLLQNQLDQVLKQNKDLITTITQLVDQVQTMQSQMRGHGDSGVSLSLDMDGRMLSGTALHSQASSSVGSSPVKDGVLSAAALAKHRLLGEPVFPTIPPPTMTPSPVMSHRSDMDALDGSISSLQSSCKVASAESFLRNGAATESSPLPTLVDLSSSDLEMIEPRREPFPQQFLQFVFDNSSILNLVKAIQRVMVV</sequence>
<dbReference type="InterPro" id="IPR006020">
    <property type="entry name" value="PTB/PI_dom"/>
</dbReference>
<evidence type="ECO:0000256" key="1">
    <source>
        <dbReference type="SAM" id="Coils"/>
    </source>
</evidence>
<dbReference type="Gene3D" id="2.30.29.30">
    <property type="entry name" value="Pleckstrin-homology domain (PH domain)/Phosphotyrosine-binding domain (PTB)"/>
    <property type="match status" value="1"/>
</dbReference>
<keyword evidence="1" id="KW-0175">Coiled coil</keyword>
<dbReference type="SMART" id="SM00462">
    <property type="entry name" value="PTB"/>
    <property type="match status" value="1"/>
</dbReference>
<organism evidence="4 5">
    <name type="scientific">Desmophyllum pertusum</name>
    <dbReference type="NCBI Taxonomy" id="174260"/>
    <lineage>
        <taxon>Eukaryota</taxon>
        <taxon>Metazoa</taxon>
        <taxon>Cnidaria</taxon>
        <taxon>Anthozoa</taxon>
        <taxon>Hexacorallia</taxon>
        <taxon>Scleractinia</taxon>
        <taxon>Caryophylliina</taxon>
        <taxon>Caryophylliidae</taxon>
        <taxon>Desmophyllum</taxon>
    </lineage>
</organism>
<feature type="compositionally biased region" description="Basic and acidic residues" evidence="2">
    <location>
        <begin position="182"/>
        <end position="193"/>
    </location>
</feature>
<keyword evidence="5" id="KW-1185">Reference proteome</keyword>
<feature type="domain" description="PID" evidence="3">
    <location>
        <begin position="32"/>
        <end position="180"/>
    </location>
</feature>
<dbReference type="EMBL" id="MU827784">
    <property type="protein sequence ID" value="KAJ7334425.1"/>
    <property type="molecule type" value="Genomic_DNA"/>
</dbReference>
<proteinExistence type="predicted"/>
<name>A0A9W9YGB7_9CNID</name>
<dbReference type="PANTHER" id="PTHR11232">
    <property type="entry name" value="PHOSPHOTYROSINE INTERACTION DOMAIN-CONTAINING FAMILY MEMBER"/>
    <property type="match status" value="1"/>
</dbReference>
<accession>A0A9W9YGB7</accession>
<dbReference type="Pfam" id="PF00640">
    <property type="entry name" value="PID"/>
    <property type="match status" value="1"/>
</dbReference>
<reference evidence="4" key="1">
    <citation type="submission" date="2023-01" db="EMBL/GenBank/DDBJ databases">
        <title>Genome assembly of the deep-sea coral Lophelia pertusa.</title>
        <authorList>
            <person name="Herrera S."/>
            <person name="Cordes E."/>
        </authorList>
    </citation>
    <scope>NUCLEOTIDE SEQUENCE</scope>
    <source>
        <strain evidence="4">USNM1676648</strain>
        <tissue evidence="4">Polyp</tissue>
    </source>
</reference>
<gene>
    <name evidence="4" type="primary">NOS1AP</name>
    <name evidence="4" type="ORF">OS493_014739</name>
</gene>
<dbReference type="OrthoDB" id="10030336at2759"/>
<dbReference type="Proteomes" id="UP001163046">
    <property type="component" value="Unassembled WGS sequence"/>
</dbReference>
<comment type="caution">
    <text evidence="4">The sequence shown here is derived from an EMBL/GenBank/DDBJ whole genome shotgun (WGS) entry which is preliminary data.</text>
</comment>
<feature type="region of interest" description="Disordered" evidence="2">
    <location>
        <begin position="178"/>
        <end position="215"/>
    </location>
</feature>
<dbReference type="InterPro" id="IPR011993">
    <property type="entry name" value="PH-like_dom_sf"/>
</dbReference>
<dbReference type="SUPFAM" id="SSF50729">
    <property type="entry name" value="PH domain-like"/>
    <property type="match status" value="1"/>
</dbReference>
<dbReference type="PROSITE" id="PS01179">
    <property type="entry name" value="PID"/>
    <property type="match status" value="1"/>
</dbReference>
<evidence type="ECO:0000259" key="3">
    <source>
        <dbReference type="PROSITE" id="PS01179"/>
    </source>
</evidence>
<dbReference type="InterPro" id="IPR051133">
    <property type="entry name" value="Adapter_Engulfment-Domain"/>
</dbReference>
<evidence type="ECO:0000313" key="4">
    <source>
        <dbReference type="EMBL" id="KAJ7334425.1"/>
    </source>
</evidence>
<evidence type="ECO:0000313" key="5">
    <source>
        <dbReference type="Proteomes" id="UP001163046"/>
    </source>
</evidence>
<feature type="coiled-coil region" evidence="1">
    <location>
        <begin position="245"/>
        <end position="300"/>
    </location>
</feature>
<dbReference type="GO" id="GO:0050998">
    <property type="term" value="F:nitric-oxide synthase binding"/>
    <property type="evidence" value="ECO:0007669"/>
    <property type="project" value="TreeGrafter"/>
</dbReference>
<dbReference type="AlphaFoldDB" id="A0A9W9YGB7"/>
<dbReference type="PANTHER" id="PTHR11232:SF17">
    <property type="entry name" value="CAPON-LIKE PROTEIN"/>
    <property type="match status" value="1"/>
</dbReference>
<evidence type="ECO:0000256" key="2">
    <source>
        <dbReference type="SAM" id="MobiDB-lite"/>
    </source>
</evidence>